<dbReference type="RefSeq" id="WP_145365862.1">
    <property type="nucleotide sequence ID" value="NZ_CP036268.1"/>
</dbReference>
<dbReference type="EMBL" id="CP036268">
    <property type="protein sequence ID" value="QDT39741.1"/>
    <property type="molecule type" value="Genomic_DNA"/>
</dbReference>
<accession>A0A517R7E6</accession>
<organism evidence="1 2">
    <name type="scientific">Stratiformator vulcanicus</name>
    <dbReference type="NCBI Taxonomy" id="2527980"/>
    <lineage>
        <taxon>Bacteria</taxon>
        <taxon>Pseudomonadati</taxon>
        <taxon>Planctomycetota</taxon>
        <taxon>Planctomycetia</taxon>
        <taxon>Planctomycetales</taxon>
        <taxon>Planctomycetaceae</taxon>
        <taxon>Stratiformator</taxon>
    </lineage>
</organism>
<sequence>MAAKKISELTAASALALVDEIAVQRDGETTATRASLAQVAGLITPPLVVNLPAAAWSANPGDDPEWGSVLSAGGCLNEGWLLDDTLEEMLHAPNAFYVNSDVDLSGTITGYIIHRQTNTTGDYKVAYTLGYRKLGDGDSNDAGSVDIEIGDFDLPSLGASFPMSVDTFVIPIGDGAGEMDLELGDFFDLSLVKTDPEDSAFVNDLLFAGMVLFVPRA</sequence>
<evidence type="ECO:0000313" key="1">
    <source>
        <dbReference type="EMBL" id="QDT39741.1"/>
    </source>
</evidence>
<protein>
    <submittedName>
        <fullName evidence="1">Uncharacterized protein</fullName>
    </submittedName>
</protein>
<reference evidence="1 2" key="1">
    <citation type="submission" date="2019-02" db="EMBL/GenBank/DDBJ databases">
        <title>Deep-cultivation of Planctomycetes and their phenomic and genomic characterization uncovers novel biology.</title>
        <authorList>
            <person name="Wiegand S."/>
            <person name="Jogler M."/>
            <person name="Boedeker C."/>
            <person name="Pinto D."/>
            <person name="Vollmers J."/>
            <person name="Rivas-Marin E."/>
            <person name="Kohn T."/>
            <person name="Peeters S.H."/>
            <person name="Heuer A."/>
            <person name="Rast P."/>
            <person name="Oberbeckmann S."/>
            <person name="Bunk B."/>
            <person name="Jeske O."/>
            <person name="Meyerdierks A."/>
            <person name="Storesund J.E."/>
            <person name="Kallscheuer N."/>
            <person name="Luecker S."/>
            <person name="Lage O.M."/>
            <person name="Pohl T."/>
            <person name="Merkel B.J."/>
            <person name="Hornburger P."/>
            <person name="Mueller R.-W."/>
            <person name="Bruemmer F."/>
            <person name="Labrenz M."/>
            <person name="Spormann A.M."/>
            <person name="Op den Camp H."/>
            <person name="Overmann J."/>
            <person name="Amann R."/>
            <person name="Jetten M.S.M."/>
            <person name="Mascher T."/>
            <person name="Medema M.H."/>
            <person name="Devos D.P."/>
            <person name="Kaster A.-K."/>
            <person name="Ovreas L."/>
            <person name="Rohde M."/>
            <person name="Galperin M.Y."/>
            <person name="Jogler C."/>
        </authorList>
    </citation>
    <scope>NUCLEOTIDE SEQUENCE [LARGE SCALE GENOMIC DNA]</scope>
    <source>
        <strain evidence="1 2">Pan189</strain>
    </source>
</reference>
<name>A0A517R7E6_9PLAN</name>
<dbReference type="AlphaFoldDB" id="A0A517R7E6"/>
<dbReference type="KEGG" id="svp:Pan189_41500"/>
<keyword evidence="2" id="KW-1185">Reference proteome</keyword>
<dbReference type="Proteomes" id="UP000317318">
    <property type="component" value="Chromosome"/>
</dbReference>
<evidence type="ECO:0000313" key="2">
    <source>
        <dbReference type="Proteomes" id="UP000317318"/>
    </source>
</evidence>
<gene>
    <name evidence="1" type="ORF">Pan189_41500</name>
</gene>
<proteinExistence type="predicted"/>